<comment type="subunit">
    <text evidence="3">Component of the T-complex protein 1 (TCP1) complex.</text>
</comment>
<evidence type="ECO:0000313" key="9">
    <source>
        <dbReference type="Proteomes" id="UP000014978"/>
    </source>
</evidence>
<evidence type="ECO:0000256" key="7">
    <source>
        <dbReference type="RuleBase" id="RU004187"/>
    </source>
</evidence>
<dbReference type="Gene3D" id="1.10.560.10">
    <property type="entry name" value="GroEL-like equatorial domain"/>
    <property type="match status" value="1"/>
</dbReference>
<keyword evidence="9" id="KW-1185">Reference proteome</keyword>
<reference evidence="9" key="1">
    <citation type="journal article" date="2013" name="PLoS Genet.">
        <title>The genome of Spraguea lophii and the basis of host-microsporidian interactions.</title>
        <authorList>
            <person name="Campbell S.E."/>
            <person name="Williams T.A."/>
            <person name="Yousuf A."/>
            <person name="Soanes D.M."/>
            <person name="Paszkiewicz K.H."/>
            <person name="Williams B.A.P."/>
        </authorList>
    </citation>
    <scope>NUCLEOTIDE SEQUENCE [LARGE SCALE GENOMIC DNA]</scope>
    <source>
        <strain evidence="9">42_110</strain>
    </source>
</reference>
<dbReference type="HOGENOM" id="CLU_008891_3_1_1"/>
<organism evidence="8 9">
    <name type="scientific">Spraguea lophii (strain 42_110)</name>
    <name type="common">Microsporidian parasite</name>
    <dbReference type="NCBI Taxonomy" id="1358809"/>
    <lineage>
        <taxon>Eukaryota</taxon>
        <taxon>Fungi</taxon>
        <taxon>Fungi incertae sedis</taxon>
        <taxon>Microsporidia</taxon>
        <taxon>Spragueidae</taxon>
        <taxon>Spraguea</taxon>
    </lineage>
</organism>
<dbReference type="PRINTS" id="PR00304">
    <property type="entry name" value="TCOMPLEXTCP1"/>
</dbReference>
<evidence type="ECO:0000256" key="2">
    <source>
        <dbReference type="ARBA" id="ARBA00008020"/>
    </source>
</evidence>
<dbReference type="SUPFAM" id="SSF54849">
    <property type="entry name" value="GroEL-intermediate domain like"/>
    <property type="match status" value="1"/>
</dbReference>
<accession>S7WE59</accession>
<protein>
    <submittedName>
        <fullName evidence="8">T-complex protein 1 zeta subunit</fullName>
    </submittedName>
</protein>
<evidence type="ECO:0000256" key="5">
    <source>
        <dbReference type="ARBA" id="ARBA00022840"/>
    </source>
</evidence>
<dbReference type="PANTHER" id="PTHR11353">
    <property type="entry name" value="CHAPERONIN"/>
    <property type="match status" value="1"/>
</dbReference>
<keyword evidence="6 7" id="KW-0143">Chaperone</keyword>
<dbReference type="GO" id="GO:0051082">
    <property type="term" value="F:unfolded protein binding"/>
    <property type="evidence" value="ECO:0007669"/>
    <property type="project" value="EnsemblFungi"/>
</dbReference>
<comment type="similarity">
    <text evidence="2 7">Belongs to the TCP-1 chaperonin family.</text>
</comment>
<dbReference type="SUPFAM" id="SSF52029">
    <property type="entry name" value="GroEL apical domain-like"/>
    <property type="match status" value="1"/>
</dbReference>
<proteinExistence type="inferred from homology"/>
<comment type="caution">
    <text evidence="8">The sequence shown here is derived from an EMBL/GenBank/DDBJ whole genome shotgun (WGS) entry which is preliminary data.</text>
</comment>
<gene>
    <name evidence="8" type="ORF">SLOPH_2418</name>
</gene>
<name>S7WE59_SPRLO</name>
<evidence type="ECO:0000256" key="3">
    <source>
        <dbReference type="ARBA" id="ARBA00011381"/>
    </source>
</evidence>
<dbReference type="Proteomes" id="UP000014978">
    <property type="component" value="Unassembled WGS sequence"/>
</dbReference>
<dbReference type="Pfam" id="PF00118">
    <property type="entry name" value="Cpn60_TCP1"/>
    <property type="match status" value="1"/>
</dbReference>
<dbReference type="SUPFAM" id="SSF48592">
    <property type="entry name" value="GroEL equatorial domain-like"/>
    <property type="match status" value="1"/>
</dbReference>
<keyword evidence="5 7" id="KW-0067">ATP-binding</keyword>
<dbReference type="InterPro" id="IPR002423">
    <property type="entry name" value="Cpn60/GroEL/TCP-1"/>
</dbReference>
<dbReference type="InterPro" id="IPR027409">
    <property type="entry name" value="GroEL-like_apical_dom_sf"/>
</dbReference>
<dbReference type="OMA" id="LHPRIMT"/>
<dbReference type="VEuPathDB" id="MicrosporidiaDB:SLOPH_2418"/>
<keyword evidence="4 7" id="KW-0547">Nucleotide-binding</keyword>
<dbReference type="GO" id="GO:0005524">
    <property type="term" value="F:ATP binding"/>
    <property type="evidence" value="ECO:0007669"/>
    <property type="project" value="UniProtKB-KW"/>
</dbReference>
<dbReference type="InterPro" id="IPR027410">
    <property type="entry name" value="TCP-1-like_intermed_sf"/>
</dbReference>
<dbReference type="GO" id="GO:0005832">
    <property type="term" value="C:chaperonin-containing T-complex"/>
    <property type="evidence" value="ECO:0007669"/>
    <property type="project" value="EnsemblFungi"/>
</dbReference>
<dbReference type="InterPro" id="IPR027413">
    <property type="entry name" value="GROEL-like_equatorial_sf"/>
</dbReference>
<evidence type="ECO:0000256" key="1">
    <source>
        <dbReference type="ARBA" id="ARBA00002912"/>
    </source>
</evidence>
<dbReference type="FunCoup" id="S7WE59">
    <property type="interactions" value="217"/>
</dbReference>
<dbReference type="InParanoid" id="S7WE59"/>
<dbReference type="Gene3D" id="3.30.260.10">
    <property type="entry name" value="TCP-1-like chaperonin intermediate domain"/>
    <property type="match status" value="1"/>
</dbReference>
<evidence type="ECO:0000256" key="6">
    <source>
        <dbReference type="ARBA" id="ARBA00023186"/>
    </source>
</evidence>
<dbReference type="Gene3D" id="3.50.7.10">
    <property type="entry name" value="GroEL"/>
    <property type="match status" value="1"/>
</dbReference>
<dbReference type="OrthoDB" id="10052040at2759"/>
<dbReference type="InterPro" id="IPR017998">
    <property type="entry name" value="Chaperone_TCP-1"/>
</dbReference>
<dbReference type="STRING" id="1358809.S7WE59"/>
<dbReference type="AlphaFoldDB" id="S7WE59"/>
<evidence type="ECO:0000256" key="4">
    <source>
        <dbReference type="ARBA" id="ARBA00022741"/>
    </source>
</evidence>
<comment type="function">
    <text evidence="1">Molecular chaperone; assists the folding of proteins upon ATP hydrolysis.</text>
</comment>
<dbReference type="GO" id="GO:0140662">
    <property type="term" value="F:ATP-dependent protein folding chaperone"/>
    <property type="evidence" value="ECO:0007669"/>
    <property type="project" value="InterPro"/>
</dbReference>
<sequence>MSFLSKETEITQSGQAIHINAVAANALSSMFSTNIGPNGTYKLLVSPSNSIKISNDGNTLLREIQFIHPTSIIINKSAQQTFDIIGDGSSRIIVYTSELFLNGFKYFQDGVSIFKIVRGMKIGRDLMIKYLNENKMGIEKGTLIKTMEKLAYNQLSTKMESFIAKKLSLDVVKALTKIKTENGIPDTNMVEVLKMPEGDIADSQLINGLVLDHGGRHHAMPTKMKDVIIMITNISLEYEKPEINAGFYYSSAEERDKLVGSERQFIYERAKRIAEFGRELKNQGKSLLVITEKGIDPVSLEVLANEGILALRRAKRRNLERLVKMCGGNIINRVEDLKLENMGYCGKVRVEDIKDEKFTFLEDTPYSGSCTILVRGNQYEMDRMITAVKNTLKSLLFVLKDSCYLQGGPILYYKISEYLENQKKNCLPEDVVGIDIIKNSILSLTKILLKNSNKNVEEEIEFMRRGKIQEGEETLENYQVVLRVLGNAVMVAISLLMVDEIIKAGKSVKEEGDGRKQ</sequence>
<dbReference type="EMBL" id="ATCN01000025">
    <property type="protein sequence ID" value="EPR80052.1"/>
    <property type="molecule type" value="Genomic_DNA"/>
</dbReference>
<evidence type="ECO:0000313" key="8">
    <source>
        <dbReference type="EMBL" id="EPR80052.1"/>
    </source>
</evidence>